<dbReference type="AlphaFoldDB" id="A0A179GA19"/>
<keyword evidence="1" id="KW-0732">Signal</keyword>
<keyword evidence="3" id="KW-1185">Reference proteome</keyword>
<protein>
    <submittedName>
        <fullName evidence="2">Antifungal peptide domain-containing protein</fullName>
    </submittedName>
</protein>
<feature type="signal peptide" evidence="1">
    <location>
        <begin position="1"/>
        <end position="19"/>
    </location>
</feature>
<reference evidence="2 3" key="1">
    <citation type="journal article" date="2016" name="PLoS Pathog.">
        <title>Biosynthesis of antibiotic leucinostatins in bio-control fungus Purpureocillium lilacinum and their inhibition on phytophthora revealed by genome mining.</title>
        <authorList>
            <person name="Wang G."/>
            <person name="Liu Z."/>
            <person name="Lin R."/>
            <person name="Li E."/>
            <person name="Mao Z."/>
            <person name="Ling J."/>
            <person name="Yang Y."/>
            <person name="Yin W.B."/>
            <person name="Xie B."/>
        </authorList>
    </citation>
    <scope>NUCLEOTIDE SEQUENCE [LARGE SCALE GENOMIC DNA]</scope>
    <source>
        <strain evidence="2">170</strain>
    </source>
</reference>
<comment type="caution">
    <text evidence="2">The sequence shown here is derived from an EMBL/GenBank/DDBJ whole genome shotgun (WGS) entry which is preliminary data.</text>
</comment>
<name>A0A179GA19_METCM</name>
<feature type="chain" id="PRO_5008102485" evidence="1">
    <location>
        <begin position="20"/>
        <end position="71"/>
    </location>
</feature>
<evidence type="ECO:0000313" key="3">
    <source>
        <dbReference type="Proteomes" id="UP000078397"/>
    </source>
</evidence>
<dbReference type="EMBL" id="LSBJ02000001">
    <property type="protein sequence ID" value="OAQ74340.1"/>
    <property type="molecule type" value="Genomic_DNA"/>
</dbReference>
<sequence length="71" mass="7799">MKAFTYVTFATTLVLGVQALVTPNINKKREGEVCLLDGNNKCTLDGKNDCCSGKCYMEKGWETGVCQKTTE</sequence>
<organism evidence="2 3">
    <name type="scientific">Pochonia chlamydosporia 170</name>
    <dbReference type="NCBI Taxonomy" id="1380566"/>
    <lineage>
        <taxon>Eukaryota</taxon>
        <taxon>Fungi</taxon>
        <taxon>Dikarya</taxon>
        <taxon>Ascomycota</taxon>
        <taxon>Pezizomycotina</taxon>
        <taxon>Sordariomycetes</taxon>
        <taxon>Hypocreomycetidae</taxon>
        <taxon>Hypocreales</taxon>
        <taxon>Clavicipitaceae</taxon>
        <taxon>Pochonia</taxon>
    </lineage>
</organism>
<proteinExistence type="predicted"/>
<gene>
    <name evidence="2" type="ORF">VFPPC_13173</name>
</gene>
<dbReference type="OrthoDB" id="7769384at2759"/>
<dbReference type="Proteomes" id="UP000078397">
    <property type="component" value="Unassembled WGS sequence"/>
</dbReference>
<evidence type="ECO:0000256" key="1">
    <source>
        <dbReference type="SAM" id="SignalP"/>
    </source>
</evidence>
<dbReference type="KEGG" id="pchm:VFPPC_13173"/>
<accession>A0A179GA19</accession>
<dbReference type="GeneID" id="28854944"/>
<evidence type="ECO:0000313" key="2">
    <source>
        <dbReference type="EMBL" id="OAQ74340.1"/>
    </source>
</evidence>
<dbReference type="RefSeq" id="XP_018150423.1">
    <property type="nucleotide sequence ID" value="XM_018290950.1"/>
</dbReference>